<comment type="caution">
    <text evidence="14">The sequence shown here is derived from an EMBL/GenBank/DDBJ whole genome shotgun (WGS) entry which is preliminary data.</text>
</comment>
<dbReference type="Pfam" id="PF00072">
    <property type="entry name" value="Response_reg"/>
    <property type="match status" value="1"/>
</dbReference>
<evidence type="ECO:0000256" key="4">
    <source>
        <dbReference type="ARBA" id="ARBA00022679"/>
    </source>
</evidence>
<dbReference type="SMART" id="SM01231">
    <property type="entry name" value="H-kinase_dim"/>
    <property type="match status" value="1"/>
</dbReference>
<dbReference type="InterPro" id="IPR008207">
    <property type="entry name" value="Sig_transdc_His_kin_Hpt_dom"/>
</dbReference>
<evidence type="ECO:0000313" key="15">
    <source>
        <dbReference type="Proteomes" id="UP000599391"/>
    </source>
</evidence>
<dbReference type="PANTHER" id="PTHR43395">
    <property type="entry name" value="SENSOR HISTIDINE KINASE CHEA"/>
    <property type="match status" value="1"/>
</dbReference>
<dbReference type="SMART" id="SM00387">
    <property type="entry name" value="HATPase_c"/>
    <property type="match status" value="1"/>
</dbReference>
<dbReference type="EC" id="2.7.13.3" evidence="2"/>
<dbReference type="Proteomes" id="UP000599391">
    <property type="component" value="Unassembled WGS sequence"/>
</dbReference>
<dbReference type="Pfam" id="PF01627">
    <property type="entry name" value="Hpt"/>
    <property type="match status" value="1"/>
</dbReference>
<dbReference type="EMBL" id="JAECZB010000007">
    <property type="protein sequence ID" value="MBH8551864.1"/>
    <property type="molecule type" value="Genomic_DNA"/>
</dbReference>
<reference evidence="14 15" key="1">
    <citation type="journal article" date="2021" name="Int. J. Syst. Evol. Microbiol.">
        <title>Amazonocrinis nigriterrae gen. nov., sp. nov., Atlanticothrix silvestris gen. nov., sp. nov. and Dendronalium phyllosphericum gen. nov., sp. nov., nostocacean cyanobacteria from Brazilian environments.</title>
        <authorList>
            <person name="Alvarenga D.O."/>
            <person name="Andreote A.P.D."/>
            <person name="Branco L.H.Z."/>
            <person name="Delbaje E."/>
            <person name="Cruz R.B."/>
            <person name="Varani A.M."/>
            <person name="Fiore M.F."/>
        </authorList>
    </citation>
    <scope>NUCLEOTIDE SEQUENCE [LARGE SCALE GENOMIC DNA]</scope>
    <source>
        <strain evidence="14 15">CENA357</strain>
    </source>
</reference>
<dbReference type="Gene3D" id="2.30.30.40">
    <property type="entry name" value="SH3 Domains"/>
    <property type="match status" value="1"/>
</dbReference>
<keyword evidence="4" id="KW-0808">Transferase</keyword>
<protein>
    <recommendedName>
        <fullName evidence="2">histidine kinase</fullName>
        <ecNumber evidence="2">2.7.13.3</ecNumber>
    </recommendedName>
</protein>
<keyword evidence="5" id="KW-0418">Kinase</keyword>
<dbReference type="InterPro" id="IPR011006">
    <property type="entry name" value="CheY-like_superfamily"/>
</dbReference>
<feature type="domain" description="HPt" evidence="13">
    <location>
        <begin position="2"/>
        <end position="106"/>
    </location>
</feature>
<dbReference type="InterPro" id="IPR037006">
    <property type="entry name" value="CheA-like_homodim_sf"/>
</dbReference>
<evidence type="ECO:0000256" key="1">
    <source>
        <dbReference type="ARBA" id="ARBA00000085"/>
    </source>
</evidence>
<dbReference type="FunFam" id="3.30.565.10:FF:000016">
    <property type="entry name" value="Chemotaxis protein CheA, putative"/>
    <property type="match status" value="1"/>
</dbReference>
<sequence>MLPEQQQRILGYFIEEARDHLNTIEQGLLNLESTLNDPEMVNEVFRAAHSIKGGAAMLGLSSIQHTSHRLEDCFKVLKEHPVQVDQKLESLFLGVSDTLKALLEHLSGPFGLSEEAANTLMSEAEPVFKWLNEHLELLVQQGNNGVVNDTVKTVLQPTSDDSVSTLTEILLRQDVPLFGEDTQNTATEISFSVPSQQRRSPVNTRENDHWGEFQSQVLQVLREMLQLFKQKTTPQSRQNLQQCCHQLVSLGEKWNLPNWCGLCRAAAGAIANTENTYLTLAKIVITEIKQAQELVLQSREAEIAISQQLEALLSFPEIDLLEITTDLLEERLATVTEPLITSTPNLSEQISPPQTGNLVNDDTVLQPTDSVTSFTELSEQLNLKPGDEVAAENAISEAAVSANLFFANEDDLAVTNRRNDHHGPEVGLAELNTLADLFEGETPELDETWQQEEILDINNVSELGIELNESDSDQADSDLADFLSLDEDTSSHEPQKNITKTEDLNLLFGENFLEKENLESYNVPIYYNLLENDLPGNSSELQQSSKGIEQEDETDNLLAIGLDENLELLVGEVTQAENEIITSIEVSTNQQNSFDGLFANIENTEKFEEINANNSIELKSIIPQSDVLSFENLFAGTEENTVLPTDESEISNLFDAPPTAEIQFSQADDDLSNFWNQETDAEQQSEFDLVLEQDIAKALEESLFAAASSGEIFGDKQSASSPTTNFDLEEFNLSFEQPEQPLDLILSSDTTDDFFGDLTASSPTIGDEDISLQEICSFSQEPEALDFIPEFTNQSTEESFVDSPQTLVEPEKNLFDALGENSDENLEDKTTTVHSTYIQPFDDLFASETEKSELTLENTSDSVETVEDTNTSLEAIADLRETYDLFASETQQQETLKELGAETHEDDALADLDFGEFGLNLETDENLAEVTQQHETDIQDEFADLEALLGEEVTPNTNASFIAEEDFAALEALLGADEDQEVTAKSHNQPSQTQQLRPGTASALSVTDEFSDLEKLLAEADQTISHSSAAKQNIGKIPRPSARRTAKFEETMKVPVKQLDDMSNLVGELVVNRNTLEQDHERLRQSLDNLLAQVQQLSDVGARMQELYERSLLEASLLASRKSRESPKEISFHSDETDTDRGFSELEMDRFTPFHTLSQEMIELIVRVRESASDIDFVTEETERVARQFRQVTTQLQEGLTRARMVPFSQTIDRLRRGVRDNAIKCGKQVELIIEGGDTLIDKMILDHLTDPLTHMLNNAIAHGIETPEVRQAAGKPPVGEITIRAFHQGNQTVISVGDDGAGIDTEKIKSKAIKLGMITAEQAKTISRMEVYDLLFQSGFSIKDKADEISGRGVGMDVVRSEISEIRGTVNTDSTISKGTTFTIRLPLTLSICKALCCVSDKARVAFPMDGVEDTLDIPVKNIQHSADGQSFISWRDTVLPFRPLKELLTFNRQIIRGSVYGGTRDDDMVSVVVVRSGNTLIALQIDLVLSEQEIVIKQFEGPAPKPIGVAGATVLGDGRIMPIADVLEIIDIFQGRISKHTGGTLWQQKGTPDVIDIPAVKIDPTVLIVDDSITVRELLSLTFNKAGYRVEQARDGQEAWDKLRSGLPCDIVFCDIEMPRCDGLELLSRIQKDSSLNHLPIAMLTSRGADKHRQMAIQLGASGYFTKPYLEEALLEAAVRMLKGEKLVNSSNG</sequence>
<dbReference type="SMART" id="SM00448">
    <property type="entry name" value="REC"/>
    <property type="match status" value="1"/>
</dbReference>
<evidence type="ECO:0000259" key="11">
    <source>
        <dbReference type="PROSITE" id="PS50110"/>
    </source>
</evidence>
<evidence type="ECO:0000256" key="6">
    <source>
        <dbReference type="ARBA" id="ARBA00023012"/>
    </source>
</evidence>
<dbReference type="GO" id="GO:0005737">
    <property type="term" value="C:cytoplasm"/>
    <property type="evidence" value="ECO:0007669"/>
    <property type="project" value="InterPro"/>
</dbReference>
<dbReference type="CDD" id="cd00156">
    <property type="entry name" value="REC"/>
    <property type="match status" value="1"/>
</dbReference>
<evidence type="ECO:0000256" key="3">
    <source>
        <dbReference type="ARBA" id="ARBA00022553"/>
    </source>
</evidence>
<organism evidence="14 15">
    <name type="scientific">Atlanticothrix silvestris CENA357</name>
    <dbReference type="NCBI Taxonomy" id="1725252"/>
    <lineage>
        <taxon>Bacteria</taxon>
        <taxon>Bacillati</taxon>
        <taxon>Cyanobacteriota</taxon>
        <taxon>Cyanophyceae</taxon>
        <taxon>Nostocales</taxon>
        <taxon>Nodulariaceae</taxon>
        <taxon>Atlanticothrix</taxon>
        <taxon>Atlanticothrix silvestris</taxon>
    </lineage>
</organism>
<feature type="coiled-coil region" evidence="9">
    <location>
        <begin position="1073"/>
        <end position="1100"/>
    </location>
</feature>
<dbReference type="SUPFAM" id="SSF47226">
    <property type="entry name" value="Histidine-containing phosphotransfer domain, HPT domain"/>
    <property type="match status" value="1"/>
</dbReference>
<dbReference type="Gene3D" id="3.40.50.2300">
    <property type="match status" value="1"/>
</dbReference>
<dbReference type="GO" id="GO:0000155">
    <property type="term" value="F:phosphorelay sensor kinase activity"/>
    <property type="evidence" value="ECO:0007669"/>
    <property type="project" value="InterPro"/>
</dbReference>
<gene>
    <name evidence="14" type="ORF">I8751_05620</name>
</gene>
<dbReference type="Gene3D" id="3.30.565.10">
    <property type="entry name" value="Histidine kinase-like ATPase, C-terminal domain"/>
    <property type="match status" value="1"/>
</dbReference>
<dbReference type="CDD" id="cd16916">
    <property type="entry name" value="HATPase_CheA-like"/>
    <property type="match status" value="1"/>
</dbReference>
<comment type="catalytic activity">
    <reaction evidence="1">
        <text>ATP + protein L-histidine = ADP + protein N-phospho-L-histidine.</text>
        <dbReference type="EC" id="2.7.13.3"/>
    </reaction>
</comment>
<dbReference type="SUPFAM" id="SSF47384">
    <property type="entry name" value="Homodimeric domain of signal transducing histidine kinase"/>
    <property type="match status" value="1"/>
</dbReference>
<evidence type="ECO:0000256" key="8">
    <source>
        <dbReference type="PROSITE-ProRule" id="PRU00169"/>
    </source>
</evidence>
<feature type="modified residue" description="4-aspartylphosphate" evidence="8">
    <location>
        <position position="1617"/>
    </location>
</feature>
<keyword evidence="15" id="KW-1185">Reference proteome</keyword>
<dbReference type="InterPro" id="IPR051315">
    <property type="entry name" value="Bact_Chemotaxis_CheA"/>
</dbReference>
<dbReference type="InterPro" id="IPR036097">
    <property type="entry name" value="HisK_dim/P_sf"/>
</dbReference>
<dbReference type="InterPro" id="IPR004105">
    <property type="entry name" value="CheA-like_dim"/>
</dbReference>
<dbReference type="Pfam" id="PF02518">
    <property type="entry name" value="HATPase_c"/>
    <property type="match status" value="1"/>
</dbReference>
<name>A0A8J7H9D9_9CYAN</name>
<evidence type="ECO:0000256" key="5">
    <source>
        <dbReference type="ARBA" id="ARBA00022777"/>
    </source>
</evidence>
<dbReference type="SUPFAM" id="SSF50341">
    <property type="entry name" value="CheW-like"/>
    <property type="match status" value="1"/>
</dbReference>
<dbReference type="RefSeq" id="WP_214438203.1">
    <property type="nucleotide sequence ID" value="NZ_JAECZB010000007.1"/>
</dbReference>
<dbReference type="SMART" id="SM00260">
    <property type="entry name" value="CheW"/>
    <property type="match status" value="1"/>
</dbReference>
<accession>A0A8J7H9D9</accession>
<evidence type="ECO:0000256" key="2">
    <source>
        <dbReference type="ARBA" id="ARBA00012438"/>
    </source>
</evidence>
<dbReference type="GO" id="GO:0006935">
    <property type="term" value="P:chemotaxis"/>
    <property type="evidence" value="ECO:0007669"/>
    <property type="project" value="InterPro"/>
</dbReference>
<dbReference type="InterPro" id="IPR036641">
    <property type="entry name" value="HPT_dom_sf"/>
</dbReference>
<feature type="modified residue" description="Phosphohistidine" evidence="7">
    <location>
        <position position="49"/>
    </location>
</feature>
<feature type="domain" description="Response regulatory" evidence="11">
    <location>
        <begin position="1567"/>
        <end position="1684"/>
    </location>
</feature>
<evidence type="ECO:0000259" key="12">
    <source>
        <dbReference type="PROSITE" id="PS50851"/>
    </source>
</evidence>
<dbReference type="PRINTS" id="PR00344">
    <property type="entry name" value="BCTRLSENSOR"/>
</dbReference>
<dbReference type="Gene3D" id="1.10.287.560">
    <property type="entry name" value="Histidine kinase CheA-like, homodimeric domain"/>
    <property type="match status" value="1"/>
</dbReference>
<keyword evidence="9" id="KW-0175">Coiled coil</keyword>
<evidence type="ECO:0000256" key="7">
    <source>
        <dbReference type="PROSITE-ProRule" id="PRU00110"/>
    </source>
</evidence>
<dbReference type="Pfam" id="PF01584">
    <property type="entry name" value="CheW"/>
    <property type="match status" value="1"/>
</dbReference>
<keyword evidence="3 8" id="KW-0597">Phosphoprotein</keyword>
<evidence type="ECO:0000313" key="14">
    <source>
        <dbReference type="EMBL" id="MBH8551864.1"/>
    </source>
</evidence>
<evidence type="ECO:0000256" key="9">
    <source>
        <dbReference type="SAM" id="Coils"/>
    </source>
</evidence>
<evidence type="ECO:0000259" key="10">
    <source>
        <dbReference type="PROSITE" id="PS50109"/>
    </source>
</evidence>
<dbReference type="PROSITE" id="PS50109">
    <property type="entry name" value="HIS_KIN"/>
    <property type="match status" value="1"/>
</dbReference>
<dbReference type="InterPro" id="IPR001789">
    <property type="entry name" value="Sig_transdc_resp-reg_receiver"/>
</dbReference>
<dbReference type="PANTHER" id="PTHR43395:SF1">
    <property type="entry name" value="CHEMOTAXIS PROTEIN CHEA"/>
    <property type="match status" value="1"/>
</dbReference>
<dbReference type="InterPro" id="IPR003594">
    <property type="entry name" value="HATPase_dom"/>
</dbReference>
<dbReference type="Gene3D" id="1.20.120.160">
    <property type="entry name" value="HPT domain"/>
    <property type="match status" value="1"/>
</dbReference>
<keyword evidence="6" id="KW-0902">Two-component regulatory system</keyword>
<dbReference type="PROSITE" id="PS50894">
    <property type="entry name" value="HPT"/>
    <property type="match status" value="1"/>
</dbReference>
<dbReference type="Pfam" id="PF02895">
    <property type="entry name" value="H-kinase_dim"/>
    <property type="match status" value="1"/>
</dbReference>
<dbReference type="InterPro" id="IPR036890">
    <property type="entry name" value="HATPase_C_sf"/>
</dbReference>
<dbReference type="SUPFAM" id="SSF52172">
    <property type="entry name" value="CheY-like"/>
    <property type="match status" value="1"/>
</dbReference>
<feature type="domain" description="CheW-like" evidence="12">
    <location>
        <begin position="1393"/>
        <end position="1537"/>
    </location>
</feature>
<dbReference type="InterPro" id="IPR002545">
    <property type="entry name" value="CheW-lke_dom"/>
</dbReference>
<dbReference type="InterPro" id="IPR004358">
    <property type="entry name" value="Sig_transdc_His_kin-like_C"/>
</dbReference>
<evidence type="ECO:0000259" key="13">
    <source>
        <dbReference type="PROSITE" id="PS50894"/>
    </source>
</evidence>
<dbReference type="SMART" id="SM00073">
    <property type="entry name" value="HPT"/>
    <property type="match status" value="1"/>
</dbReference>
<dbReference type="SUPFAM" id="SSF55874">
    <property type="entry name" value="ATPase domain of HSP90 chaperone/DNA topoisomerase II/histidine kinase"/>
    <property type="match status" value="1"/>
</dbReference>
<dbReference type="PROSITE" id="PS50851">
    <property type="entry name" value="CHEW"/>
    <property type="match status" value="1"/>
</dbReference>
<dbReference type="InterPro" id="IPR036061">
    <property type="entry name" value="CheW-like_dom_sf"/>
</dbReference>
<dbReference type="InterPro" id="IPR005467">
    <property type="entry name" value="His_kinase_dom"/>
</dbReference>
<feature type="domain" description="Histidine kinase" evidence="10">
    <location>
        <begin position="1145"/>
        <end position="1391"/>
    </location>
</feature>
<dbReference type="CDD" id="cd00088">
    <property type="entry name" value="HPT"/>
    <property type="match status" value="1"/>
</dbReference>
<dbReference type="PROSITE" id="PS50110">
    <property type="entry name" value="RESPONSE_REGULATORY"/>
    <property type="match status" value="1"/>
</dbReference>
<proteinExistence type="predicted"/>